<reference evidence="1 2" key="1">
    <citation type="submission" date="2017-09" db="EMBL/GenBank/DDBJ databases">
        <title>Large-scale bioinformatics analysis of Bacillus genomes uncovers conserved roles of natural products in bacterial physiology.</title>
        <authorList>
            <consortium name="Agbiome Team Llc"/>
            <person name="Bleich R.M."/>
            <person name="Grubbs K.J."/>
            <person name="Santa Maria K.C."/>
            <person name="Allen S.E."/>
            <person name="Farag S."/>
            <person name="Shank E.A."/>
            <person name="Bowers A."/>
        </authorList>
    </citation>
    <scope>NUCLEOTIDE SEQUENCE [LARGE SCALE GENOMIC DNA]</scope>
    <source>
        <strain evidence="1 2">AFS094940</strain>
    </source>
</reference>
<protein>
    <submittedName>
        <fullName evidence="1">Uncharacterized protein</fullName>
    </submittedName>
</protein>
<organism evidence="1 2">
    <name type="scientific">Bacillus thuringiensis</name>
    <dbReference type="NCBI Taxonomy" id="1428"/>
    <lineage>
        <taxon>Bacteria</taxon>
        <taxon>Bacillati</taxon>
        <taxon>Bacillota</taxon>
        <taxon>Bacilli</taxon>
        <taxon>Bacillales</taxon>
        <taxon>Bacillaceae</taxon>
        <taxon>Bacillus</taxon>
        <taxon>Bacillus cereus group</taxon>
    </lineage>
</organism>
<gene>
    <name evidence="1" type="ORF">CON01_00720</name>
</gene>
<accession>A0A9X6YIX0</accession>
<proteinExistence type="predicted"/>
<sequence>MIKVVELTCTEDLHLNRRGTFTAGKTYYSKISKSGQNIIAMSNEGKWQPIRSFKMSSGSDSLQKHFEYGGQRFFNNKSILNDFMDVNNPLEEKWRKICREVSKNVVYVKDNYGKVHCLDNDLDVLVVVGHKTENILKFKKATQDEIDKYHEDVKKEIMDSILRQMDLKEISVEELVTYSNTLKAS</sequence>
<name>A0A9X6YIX0_BACTU</name>
<dbReference type="RefSeq" id="WP_097877039.1">
    <property type="nucleotide sequence ID" value="NZ_NVMD01000002.1"/>
</dbReference>
<dbReference type="AlphaFoldDB" id="A0A9X6YIX0"/>
<comment type="caution">
    <text evidence="1">The sequence shown here is derived from an EMBL/GenBank/DDBJ whole genome shotgun (WGS) entry which is preliminary data.</text>
</comment>
<dbReference type="EMBL" id="NVMD01000002">
    <property type="protein sequence ID" value="PED16406.1"/>
    <property type="molecule type" value="Genomic_DNA"/>
</dbReference>
<dbReference type="Proteomes" id="UP000220127">
    <property type="component" value="Unassembled WGS sequence"/>
</dbReference>
<evidence type="ECO:0000313" key="1">
    <source>
        <dbReference type="EMBL" id="PED16406.1"/>
    </source>
</evidence>
<evidence type="ECO:0000313" key="2">
    <source>
        <dbReference type="Proteomes" id="UP000220127"/>
    </source>
</evidence>